<protein>
    <recommendedName>
        <fullName evidence="4">Secreted protein</fullName>
    </recommendedName>
</protein>
<accession>A0ABV8J4L2</accession>
<feature type="signal peptide" evidence="1">
    <location>
        <begin position="1"/>
        <end position="26"/>
    </location>
</feature>
<gene>
    <name evidence="2" type="ORF">ACFO0C_28600</name>
</gene>
<organism evidence="2 3">
    <name type="scientific">Actinoplanes subglobosus</name>
    <dbReference type="NCBI Taxonomy" id="1547892"/>
    <lineage>
        <taxon>Bacteria</taxon>
        <taxon>Bacillati</taxon>
        <taxon>Actinomycetota</taxon>
        <taxon>Actinomycetes</taxon>
        <taxon>Micromonosporales</taxon>
        <taxon>Micromonosporaceae</taxon>
        <taxon>Actinoplanes</taxon>
    </lineage>
</organism>
<dbReference type="Proteomes" id="UP001595867">
    <property type="component" value="Unassembled WGS sequence"/>
</dbReference>
<evidence type="ECO:0008006" key="4">
    <source>
        <dbReference type="Google" id="ProtNLM"/>
    </source>
</evidence>
<dbReference type="EMBL" id="JBHSBL010000019">
    <property type="protein sequence ID" value="MFC4068910.1"/>
    <property type="molecule type" value="Genomic_DNA"/>
</dbReference>
<dbReference type="RefSeq" id="WP_378069792.1">
    <property type="nucleotide sequence ID" value="NZ_JBHSBL010000019.1"/>
</dbReference>
<keyword evidence="1" id="KW-0732">Signal</keyword>
<reference evidence="3" key="1">
    <citation type="journal article" date="2019" name="Int. J. Syst. Evol. Microbiol.">
        <title>The Global Catalogue of Microorganisms (GCM) 10K type strain sequencing project: providing services to taxonomists for standard genome sequencing and annotation.</title>
        <authorList>
            <consortium name="The Broad Institute Genomics Platform"/>
            <consortium name="The Broad Institute Genome Sequencing Center for Infectious Disease"/>
            <person name="Wu L."/>
            <person name="Ma J."/>
        </authorList>
    </citation>
    <scope>NUCLEOTIDE SEQUENCE [LARGE SCALE GENOMIC DNA]</scope>
    <source>
        <strain evidence="3">TBRC 5832</strain>
    </source>
</reference>
<comment type="caution">
    <text evidence="2">The sequence shown here is derived from an EMBL/GenBank/DDBJ whole genome shotgun (WGS) entry which is preliminary data.</text>
</comment>
<evidence type="ECO:0000256" key="1">
    <source>
        <dbReference type="SAM" id="SignalP"/>
    </source>
</evidence>
<name>A0ABV8J4L2_9ACTN</name>
<proteinExistence type="predicted"/>
<evidence type="ECO:0000313" key="3">
    <source>
        <dbReference type="Proteomes" id="UP001595867"/>
    </source>
</evidence>
<sequence>MPRTLRNLAVAAAVLAGLSTAAPASAAPASVAAPPAVASWRVTIDGTVSGQRFTIGGTVTLHRTITRTGTANGVNRGDVCLMAGFPAGRPATGAIWYGSNSSCFPVGRANLDLAHVAVSGNQITVDPDQRLRKLMTSMWTARPSLSTCLYSPGGGTATYRINADGSLSGELRLRGRGGPHCGPSGYRATLTGVRTS</sequence>
<keyword evidence="3" id="KW-1185">Reference proteome</keyword>
<evidence type="ECO:0000313" key="2">
    <source>
        <dbReference type="EMBL" id="MFC4068910.1"/>
    </source>
</evidence>
<feature type="chain" id="PRO_5046045259" description="Secreted protein" evidence="1">
    <location>
        <begin position="27"/>
        <end position="196"/>
    </location>
</feature>